<dbReference type="Gene3D" id="3.30.420.10">
    <property type="entry name" value="Ribonuclease H-like superfamily/Ribonuclease H"/>
    <property type="match status" value="1"/>
</dbReference>
<dbReference type="EMBL" id="BMAW01013493">
    <property type="protein sequence ID" value="GFT34355.1"/>
    <property type="molecule type" value="Genomic_DNA"/>
</dbReference>
<dbReference type="GO" id="GO:0003676">
    <property type="term" value="F:nucleic acid binding"/>
    <property type="evidence" value="ECO:0007669"/>
    <property type="project" value="InterPro"/>
</dbReference>
<dbReference type="PANTHER" id="PTHR38681:SF1">
    <property type="entry name" value="RETROVIRUS-RELATED POL POLYPROTEIN FROM TRANSPOSON 412-LIKE PROTEIN"/>
    <property type="match status" value="1"/>
</dbReference>
<evidence type="ECO:0000313" key="3">
    <source>
        <dbReference type="EMBL" id="GFT65962.1"/>
    </source>
</evidence>
<evidence type="ECO:0000313" key="2">
    <source>
        <dbReference type="EMBL" id="GFT34355.1"/>
    </source>
</evidence>
<evidence type="ECO:0000313" key="1">
    <source>
        <dbReference type="EMBL" id="GFT19299.1"/>
    </source>
</evidence>
<sequence length="137" mass="15570">VDQTRITMYHTQSNGGAQRFFSQLKRAMISHLPDRWLDGLPFVLLGIWTSYKDGIAASSAEMAYRSTLKLLGEFFSRSFPLICLKCLRDTRSSRYSSCSDSLGRISFAQHACSYGYIEFENRKNYPSVALQSSKKDS</sequence>
<gene>
    <name evidence="3" type="ORF">NPIL_158821</name>
    <name evidence="1" type="ORF">NPIL_243481</name>
    <name evidence="2" type="ORF">NPIL_38491</name>
</gene>
<dbReference type="AlphaFoldDB" id="A0A8X6NJY3"/>
<protein>
    <submittedName>
        <fullName evidence="1">Uncharacterized protein</fullName>
    </submittedName>
</protein>
<dbReference type="OrthoDB" id="6459440at2759"/>
<keyword evidence="4" id="KW-1185">Reference proteome</keyword>
<reference evidence="1" key="1">
    <citation type="submission" date="2020-08" db="EMBL/GenBank/DDBJ databases">
        <title>Multicomponent nature underlies the extraordinary mechanical properties of spider dragline silk.</title>
        <authorList>
            <person name="Kono N."/>
            <person name="Nakamura H."/>
            <person name="Mori M."/>
            <person name="Yoshida Y."/>
            <person name="Ohtoshi R."/>
            <person name="Malay A.D."/>
            <person name="Moran D.A.P."/>
            <person name="Tomita M."/>
            <person name="Numata K."/>
            <person name="Arakawa K."/>
        </authorList>
    </citation>
    <scope>NUCLEOTIDE SEQUENCE</scope>
</reference>
<dbReference type="PANTHER" id="PTHR38681">
    <property type="entry name" value="RETROVIRUS-RELATED POL POLYPROTEIN FROM TRANSPOSON 412-LIKE PROTEIN-RELATED"/>
    <property type="match status" value="1"/>
</dbReference>
<accession>A0A8X6NJY3</accession>
<comment type="caution">
    <text evidence="1">The sequence shown here is derived from an EMBL/GenBank/DDBJ whole genome shotgun (WGS) entry which is preliminary data.</text>
</comment>
<dbReference type="Proteomes" id="UP000887013">
    <property type="component" value="Unassembled WGS sequence"/>
</dbReference>
<organism evidence="1 4">
    <name type="scientific">Nephila pilipes</name>
    <name type="common">Giant wood spider</name>
    <name type="synonym">Nephila maculata</name>
    <dbReference type="NCBI Taxonomy" id="299642"/>
    <lineage>
        <taxon>Eukaryota</taxon>
        <taxon>Metazoa</taxon>
        <taxon>Ecdysozoa</taxon>
        <taxon>Arthropoda</taxon>
        <taxon>Chelicerata</taxon>
        <taxon>Arachnida</taxon>
        <taxon>Araneae</taxon>
        <taxon>Araneomorphae</taxon>
        <taxon>Entelegynae</taxon>
        <taxon>Araneoidea</taxon>
        <taxon>Nephilidae</taxon>
        <taxon>Nephila</taxon>
    </lineage>
</organism>
<dbReference type="EMBL" id="BMAW01105445">
    <property type="protein sequence ID" value="GFT19299.1"/>
    <property type="molecule type" value="Genomic_DNA"/>
</dbReference>
<dbReference type="InterPro" id="IPR036397">
    <property type="entry name" value="RNaseH_sf"/>
</dbReference>
<dbReference type="EMBL" id="BMAW01068801">
    <property type="protein sequence ID" value="GFT65962.1"/>
    <property type="molecule type" value="Genomic_DNA"/>
</dbReference>
<evidence type="ECO:0000313" key="4">
    <source>
        <dbReference type="Proteomes" id="UP000887013"/>
    </source>
</evidence>
<feature type="non-terminal residue" evidence="1">
    <location>
        <position position="1"/>
    </location>
</feature>
<proteinExistence type="predicted"/>
<name>A0A8X6NJY3_NEPPI</name>